<keyword evidence="8 10" id="KW-0406">Ion transport</keyword>
<dbReference type="OrthoDB" id="1699231at2759"/>
<evidence type="ECO:0000256" key="10">
    <source>
        <dbReference type="RuleBase" id="RU365028"/>
    </source>
</evidence>
<keyword evidence="4 10" id="KW-0109">Calcium transport</keyword>
<dbReference type="GO" id="GO:0000329">
    <property type="term" value="C:fungal-type vacuole membrane"/>
    <property type="evidence" value="ECO:0007669"/>
    <property type="project" value="TreeGrafter"/>
</dbReference>
<dbReference type="GO" id="GO:0015369">
    <property type="term" value="F:calcium:proton antiporter activity"/>
    <property type="evidence" value="ECO:0007669"/>
    <property type="project" value="UniProtKB-UniRule"/>
</dbReference>
<dbReference type="PANTHER" id="PTHR31503:SF20">
    <property type="entry name" value="CA(2+)_H(+) EXCHANGER, PUTATIVE (EUROFUNG)-RELATED"/>
    <property type="match status" value="1"/>
</dbReference>
<evidence type="ECO:0000256" key="9">
    <source>
        <dbReference type="ARBA" id="ARBA00023136"/>
    </source>
</evidence>
<dbReference type="EMBL" id="KZ819641">
    <property type="protein sequence ID" value="PWN87137.1"/>
    <property type="molecule type" value="Genomic_DNA"/>
</dbReference>
<evidence type="ECO:0000256" key="1">
    <source>
        <dbReference type="ARBA" id="ARBA00004127"/>
    </source>
</evidence>
<dbReference type="GeneID" id="37041302"/>
<keyword evidence="14" id="KW-1185">Reference proteome</keyword>
<keyword evidence="10" id="KW-0050">Antiport</keyword>
<feature type="transmembrane region" description="Helical" evidence="10">
    <location>
        <begin position="159"/>
        <end position="178"/>
    </location>
</feature>
<comment type="similarity">
    <text evidence="2 10">Belongs to the Ca(2+):cation antiporter (CaCA) (TC 2.A.19) family.</text>
</comment>
<feature type="transmembrane region" description="Helical" evidence="10">
    <location>
        <begin position="297"/>
        <end position="315"/>
    </location>
</feature>
<feature type="compositionally biased region" description="Polar residues" evidence="11">
    <location>
        <begin position="60"/>
        <end position="74"/>
    </location>
</feature>
<dbReference type="RefSeq" id="XP_025374335.1">
    <property type="nucleotide sequence ID" value="XM_025519386.1"/>
</dbReference>
<comment type="function">
    <text evidence="10">Has a role in promoting intracellular calcium ion sequestration via the exchange of calcium ions for hydrogen ions across the vacuolar membrane. Involved also in manganese ion homeostasis via its uptake into the vacuole.</text>
</comment>
<feature type="region of interest" description="Disordered" evidence="11">
    <location>
        <begin position="1"/>
        <end position="97"/>
    </location>
</feature>
<feature type="transmembrane region" description="Helical" evidence="10">
    <location>
        <begin position="336"/>
        <end position="356"/>
    </location>
</feature>
<evidence type="ECO:0000256" key="2">
    <source>
        <dbReference type="ARBA" id="ARBA00008170"/>
    </source>
</evidence>
<keyword evidence="9 10" id="KW-0472">Membrane</keyword>
<evidence type="ECO:0000256" key="8">
    <source>
        <dbReference type="ARBA" id="ARBA00023065"/>
    </source>
</evidence>
<sequence>MSSLEGVKAPDNGDKPNRRPSKRTTLDLEEGGLAHPGSDSTSGGGEAASSNPASDEKSAEGSSSRAKTTISLGRNESEQRMGLGGPAMGPPRRSTMNSIGQRALGRSFTSLFVPEHRLKPAPSVKQSLLNIVKYNFLNVLVLLIPVSWALHFATPDNDLAIFLTSFLAIMPLAALLSYGTEEISFRVGQTLGGLLNATLGNAVELIVAIIALLQCQLIITQTSLVGSVLSNLLLVLGMCFFVGGLRYKEQEFKQTAAQLNTSMLTMAVISALIPAGFHATLGSVVPDPEERSDLLKLSRGGSIILIVMYAGYLYFQLRSHTHLYADDEDAEEEPTLEIWTAGALLVVSTVLVGVTSEWLVDSLDGFSSRYGVPKSFIGLVLLPIVSNAAEHVTAVVAARRNAVDLAMGVAVGSSIQIAIFVLPLLVVIGWIADKPLSLLFDPFVAILLFLAVLIVSYSIADGRSNWMEGWILMNVFVLMAFASWYIPDYTGLFPDEYCKDRNYFNTHPDATNLGSS</sequence>
<dbReference type="InterPro" id="IPR004798">
    <property type="entry name" value="CAX-like"/>
</dbReference>
<evidence type="ECO:0000313" key="13">
    <source>
        <dbReference type="EMBL" id="PWN87137.1"/>
    </source>
</evidence>
<dbReference type="NCBIfam" id="TIGR00846">
    <property type="entry name" value="caca2"/>
    <property type="match status" value="1"/>
</dbReference>
<feature type="transmembrane region" description="Helical" evidence="10">
    <location>
        <begin position="134"/>
        <end position="153"/>
    </location>
</feature>
<keyword evidence="6 10" id="KW-0106">Calcium</keyword>
<dbReference type="InterPro" id="IPR004837">
    <property type="entry name" value="NaCa_Exmemb"/>
</dbReference>
<accession>A0A316YCC2</accession>
<proteinExistence type="inferred from homology"/>
<evidence type="ECO:0000256" key="3">
    <source>
        <dbReference type="ARBA" id="ARBA00022448"/>
    </source>
</evidence>
<feature type="transmembrane region" description="Helical" evidence="10">
    <location>
        <begin position="376"/>
        <end position="398"/>
    </location>
</feature>
<dbReference type="Gene3D" id="1.20.1420.30">
    <property type="entry name" value="NCX, central ion-binding region"/>
    <property type="match status" value="1"/>
</dbReference>
<dbReference type="GO" id="GO:0006874">
    <property type="term" value="P:intracellular calcium ion homeostasis"/>
    <property type="evidence" value="ECO:0007669"/>
    <property type="project" value="TreeGrafter"/>
</dbReference>
<dbReference type="GO" id="GO:0012505">
    <property type="term" value="C:endomembrane system"/>
    <property type="evidence" value="ECO:0007669"/>
    <property type="project" value="UniProtKB-SubCell"/>
</dbReference>
<keyword evidence="5 10" id="KW-0812">Transmembrane</keyword>
<dbReference type="PANTHER" id="PTHR31503">
    <property type="entry name" value="VACUOLAR CALCIUM ION TRANSPORTER"/>
    <property type="match status" value="1"/>
</dbReference>
<evidence type="ECO:0000256" key="4">
    <source>
        <dbReference type="ARBA" id="ARBA00022568"/>
    </source>
</evidence>
<keyword evidence="10" id="KW-0926">Vacuole</keyword>
<feature type="domain" description="Sodium/calcium exchanger membrane region" evidence="12">
    <location>
        <begin position="159"/>
        <end position="317"/>
    </location>
</feature>
<feature type="transmembrane region" description="Helical" evidence="10">
    <location>
        <begin position="469"/>
        <end position="486"/>
    </location>
</feature>
<dbReference type="AlphaFoldDB" id="A0A316YCC2"/>
<protein>
    <recommendedName>
        <fullName evidence="10">Vacuolar calcium ion transporter</fullName>
    </recommendedName>
</protein>
<reference evidence="13 14" key="1">
    <citation type="journal article" date="2018" name="Mol. Biol. Evol.">
        <title>Broad Genomic Sampling Reveals a Smut Pathogenic Ancestry of the Fungal Clade Ustilaginomycotina.</title>
        <authorList>
            <person name="Kijpornyongpan T."/>
            <person name="Mondo S.J."/>
            <person name="Barry K."/>
            <person name="Sandor L."/>
            <person name="Lee J."/>
            <person name="Lipzen A."/>
            <person name="Pangilinan J."/>
            <person name="LaButti K."/>
            <person name="Hainaut M."/>
            <person name="Henrissat B."/>
            <person name="Grigoriev I.V."/>
            <person name="Spatafora J.W."/>
            <person name="Aime M.C."/>
        </authorList>
    </citation>
    <scope>NUCLEOTIDE SEQUENCE [LARGE SCALE GENOMIC DNA]</scope>
    <source>
        <strain evidence="13 14">MCA 4198</strain>
    </source>
</reference>
<keyword evidence="3 10" id="KW-0813">Transport</keyword>
<feature type="transmembrane region" description="Helical" evidence="10">
    <location>
        <begin position="199"/>
        <end position="219"/>
    </location>
</feature>
<evidence type="ECO:0000313" key="14">
    <source>
        <dbReference type="Proteomes" id="UP000245768"/>
    </source>
</evidence>
<dbReference type="Proteomes" id="UP000245768">
    <property type="component" value="Unassembled WGS sequence"/>
</dbReference>
<feature type="domain" description="Sodium/calcium exchanger membrane region" evidence="12">
    <location>
        <begin position="343"/>
        <end position="484"/>
    </location>
</feature>
<feature type="transmembrane region" description="Helical" evidence="10">
    <location>
        <begin position="438"/>
        <end position="457"/>
    </location>
</feature>
<dbReference type="NCBIfam" id="TIGR00378">
    <property type="entry name" value="cax"/>
    <property type="match status" value="1"/>
</dbReference>
<feature type="transmembrane region" description="Helical" evidence="10">
    <location>
        <begin position="405"/>
        <end position="432"/>
    </location>
</feature>
<gene>
    <name evidence="13" type="ORF">FA10DRAFT_245812</name>
</gene>
<comment type="subcellular location">
    <subcellularLocation>
        <location evidence="1">Endomembrane system</location>
        <topology evidence="1">Multi-pass membrane protein</topology>
    </subcellularLocation>
    <subcellularLocation>
        <location evidence="10">Vacuole membrane</location>
    </subcellularLocation>
</comment>
<name>A0A316YCC2_9BASI</name>
<dbReference type="InParanoid" id="A0A316YCC2"/>
<evidence type="ECO:0000256" key="5">
    <source>
        <dbReference type="ARBA" id="ARBA00022692"/>
    </source>
</evidence>
<dbReference type="InterPro" id="IPR044880">
    <property type="entry name" value="NCX_ion-bd_dom_sf"/>
</dbReference>
<evidence type="ECO:0000259" key="12">
    <source>
        <dbReference type="Pfam" id="PF01699"/>
    </source>
</evidence>
<evidence type="ECO:0000256" key="11">
    <source>
        <dbReference type="SAM" id="MobiDB-lite"/>
    </source>
</evidence>
<evidence type="ECO:0000256" key="7">
    <source>
        <dbReference type="ARBA" id="ARBA00022989"/>
    </source>
</evidence>
<feature type="transmembrane region" description="Helical" evidence="10">
    <location>
        <begin position="225"/>
        <end position="245"/>
    </location>
</feature>
<feature type="transmembrane region" description="Helical" evidence="10">
    <location>
        <begin position="257"/>
        <end position="277"/>
    </location>
</feature>
<dbReference type="FunFam" id="1.20.1420.30:FF:000024">
    <property type="entry name" value="Calcium/proton exchanger, variant"/>
    <property type="match status" value="1"/>
</dbReference>
<dbReference type="InterPro" id="IPR004713">
    <property type="entry name" value="CaH_exchang"/>
</dbReference>
<organism evidence="13 14">
    <name type="scientific">Acaromyces ingoldii</name>
    <dbReference type="NCBI Taxonomy" id="215250"/>
    <lineage>
        <taxon>Eukaryota</taxon>
        <taxon>Fungi</taxon>
        <taxon>Dikarya</taxon>
        <taxon>Basidiomycota</taxon>
        <taxon>Ustilaginomycotina</taxon>
        <taxon>Exobasidiomycetes</taxon>
        <taxon>Exobasidiales</taxon>
        <taxon>Cryptobasidiaceae</taxon>
        <taxon>Acaromyces</taxon>
    </lineage>
</organism>
<keyword evidence="7 10" id="KW-1133">Transmembrane helix</keyword>
<dbReference type="STRING" id="215250.A0A316YCC2"/>
<evidence type="ECO:0000256" key="6">
    <source>
        <dbReference type="ARBA" id="ARBA00022837"/>
    </source>
</evidence>
<dbReference type="Pfam" id="PF01699">
    <property type="entry name" value="Na_Ca_ex"/>
    <property type="match status" value="2"/>
</dbReference>